<organism evidence="1">
    <name type="scientific">candidate division WOR-3 bacterium</name>
    <dbReference type="NCBI Taxonomy" id="2052148"/>
    <lineage>
        <taxon>Bacteria</taxon>
        <taxon>Bacteria division WOR-3</taxon>
    </lineage>
</organism>
<sequence length="65" mass="7514">MGSAPCAFIWNSIENRTYVANYFSSNVSVIRDVTRIEEYFIPDVKPFTSEIYPKPAKSFFVIRCP</sequence>
<gene>
    <name evidence="1" type="ORF">ENX07_02785</name>
</gene>
<evidence type="ECO:0000313" key="1">
    <source>
        <dbReference type="EMBL" id="HGE98984.1"/>
    </source>
</evidence>
<dbReference type="EMBL" id="DTMQ01000017">
    <property type="protein sequence ID" value="HGE98984.1"/>
    <property type="molecule type" value="Genomic_DNA"/>
</dbReference>
<accession>A0A7C3UPC5</accession>
<dbReference type="AlphaFoldDB" id="A0A7C3UPC5"/>
<protein>
    <submittedName>
        <fullName evidence="1">Uncharacterized protein</fullName>
    </submittedName>
</protein>
<reference evidence="1" key="1">
    <citation type="journal article" date="2020" name="mSystems">
        <title>Genome- and Community-Level Interaction Insights into Carbon Utilization and Element Cycling Functions of Hydrothermarchaeota in Hydrothermal Sediment.</title>
        <authorList>
            <person name="Zhou Z."/>
            <person name="Liu Y."/>
            <person name="Xu W."/>
            <person name="Pan J."/>
            <person name="Luo Z.H."/>
            <person name="Li M."/>
        </authorList>
    </citation>
    <scope>NUCLEOTIDE SEQUENCE [LARGE SCALE GENOMIC DNA]</scope>
    <source>
        <strain evidence="1">SpSt-906</strain>
    </source>
</reference>
<comment type="caution">
    <text evidence="1">The sequence shown here is derived from an EMBL/GenBank/DDBJ whole genome shotgun (WGS) entry which is preliminary data.</text>
</comment>
<name>A0A7C3UPC5_UNCW3</name>
<proteinExistence type="predicted"/>